<evidence type="ECO:0000313" key="2">
    <source>
        <dbReference type="EMBL" id="MRH80807.1"/>
    </source>
</evidence>
<keyword evidence="1" id="KW-0812">Transmembrane</keyword>
<keyword evidence="1" id="KW-0472">Membrane</keyword>
<evidence type="ECO:0000256" key="1">
    <source>
        <dbReference type="SAM" id="Phobius"/>
    </source>
</evidence>
<gene>
    <name evidence="2" type="ORF">GIX77_08545</name>
</gene>
<reference evidence="2 3" key="1">
    <citation type="submission" date="2019-11" db="EMBL/GenBank/DDBJ databases">
        <title>Draft genome sequence of 12 host-associated Lactobacillus reuteri rodent strains.</title>
        <authorList>
            <person name="Zhang S."/>
            <person name="Ozcam M."/>
            <person name="Van Pijkeren J.P."/>
        </authorList>
    </citation>
    <scope>NUCLEOTIDE SEQUENCE [LARGE SCALE GENOMIC DNA]</scope>
    <source>
        <strain evidence="2 3">CR</strain>
    </source>
</reference>
<keyword evidence="1" id="KW-1133">Transmembrane helix</keyword>
<name>A0A7X2KK62_LIMRT</name>
<comment type="caution">
    <text evidence="2">The sequence shown here is derived from an EMBL/GenBank/DDBJ whole genome shotgun (WGS) entry which is preliminary data.</text>
</comment>
<sequence>MKKNTFITILIGMIVIIALFTWLESIGMKSDVISNTVGTLAGGVLSILFVFWQLKMEKQRRAKQDIVNLLNLIDEFPSLVSEDYLKNYLREITDATNRFDAVFEMLNPYLNELHKAIDQAETSLILLSDSNQNLKNFLQCSNIVQIDLREFIQEAHECKEAITCSRDKRINAARRLEKKKSAVIRSMKKLIDVLKNIGDQEKSLQKIDFEGITEEVYLFAEGYNQVYQKLLELIDNDVIKLSQVNEKSCYRQGDFTKQVDVIAPIIEKYHVKLPETVDRYYENKEDIRNKYKNVIQQVLLYKALDNKADFIQLKYRSEVGYLFK</sequence>
<dbReference type="AlphaFoldDB" id="A0A7X2KK62"/>
<protein>
    <submittedName>
        <fullName evidence="2">Uncharacterized protein</fullName>
    </submittedName>
</protein>
<organism evidence="2 3">
    <name type="scientific">Limosilactobacillus reuteri</name>
    <name type="common">Lactobacillus reuteri</name>
    <dbReference type="NCBI Taxonomy" id="1598"/>
    <lineage>
        <taxon>Bacteria</taxon>
        <taxon>Bacillati</taxon>
        <taxon>Bacillota</taxon>
        <taxon>Bacilli</taxon>
        <taxon>Lactobacillales</taxon>
        <taxon>Lactobacillaceae</taxon>
        <taxon>Limosilactobacillus</taxon>
    </lineage>
</organism>
<dbReference type="Proteomes" id="UP000470878">
    <property type="component" value="Unassembled WGS sequence"/>
</dbReference>
<dbReference type="EMBL" id="WJMX01000015">
    <property type="protein sequence ID" value="MRH80807.1"/>
    <property type="molecule type" value="Genomic_DNA"/>
</dbReference>
<proteinExistence type="predicted"/>
<feature type="transmembrane region" description="Helical" evidence="1">
    <location>
        <begin position="32"/>
        <end position="54"/>
    </location>
</feature>
<accession>A0A7X2KK62</accession>
<feature type="transmembrane region" description="Helical" evidence="1">
    <location>
        <begin position="7"/>
        <end position="26"/>
    </location>
</feature>
<evidence type="ECO:0000313" key="3">
    <source>
        <dbReference type="Proteomes" id="UP000470878"/>
    </source>
</evidence>
<dbReference type="RefSeq" id="WP_153703491.1">
    <property type="nucleotide sequence ID" value="NZ_WJMX01000015.1"/>
</dbReference>